<proteinExistence type="predicted"/>
<dbReference type="RefSeq" id="WP_083703177.1">
    <property type="nucleotide sequence ID" value="NZ_FTMN01000013.1"/>
</dbReference>
<gene>
    <name evidence="1" type="ORF">SAMN05421647_1137</name>
</gene>
<sequence>MRSGWPRNHGYTALARVINVFGEARPHCAYLFNNKGGDRIKVLVHDSLGIWLCAQRPNKGKYHWVEAWRDDHQVLTAEQPTALVQGFSW</sequence>
<accession>A0A1N6X7W0</accession>
<dbReference type="PANTHER" id="PTHR36455:SF1">
    <property type="entry name" value="BLR8292 PROTEIN"/>
    <property type="match status" value="1"/>
</dbReference>
<dbReference type="EMBL" id="FTMN01000013">
    <property type="protein sequence ID" value="SIQ98442.1"/>
    <property type="molecule type" value="Genomic_DNA"/>
</dbReference>
<protein>
    <submittedName>
        <fullName evidence="1">IS66 Orf2 like protein</fullName>
    </submittedName>
</protein>
<organism evidence="1 2">
    <name type="scientific">Marinobacterium stanieri</name>
    <dbReference type="NCBI Taxonomy" id="49186"/>
    <lineage>
        <taxon>Bacteria</taxon>
        <taxon>Pseudomonadati</taxon>
        <taxon>Pseudomonadota</taxon>
        <taxon>Gammaproteobacteria</taxon>
        <taxon>Oceanospirillales</taxon>
        <taxon>Oceanospirillaceae</taxon>
        <taxon>Marinobacterium</taxon>
    </lineage>
</organism>
<dbReference type="Proteomes" id="UP000186895">
    <property type="component" value="Unassembled WGS sequence"/>
</dbReference>
<dbReference type="InterPro" id="IPR008878">
    <property type="entry name" value="Transposase_IS66_Orf2"/>
</dbReference>
<keyword evidence="2" id="KW-1185">Reference proteome</keyword>
<dbReference type="Pfam" id="PF05717">
    <property type="entry name" value="TnpB_IS66"/>
    <property type="match status" value="1"/>
</dbReference>
<dbReference type="AlphaFoldDB" id="A0A1N6X7W0"/>
<evidence type="ECO:0000313" key="1">
    <source>
        <dbReference type="EMBL" id="SIQ98442.1"/>
    </source>
</evidence>
<evidence type="ECO:0000313" key="2">
    <source>
        <dbReference type="Proteomes" id="UP000186895"/>
    </source>
</evidence>
<dbReference type="PANTHER" id="PTHR36455">
    <property type="match status" value="1"/>
</dbReference>
<reference evidence="1 2" key="1">
    <citation type="submission" date="2017-01" db="EMBL/GenBank/DDBJ databases">
        <authorList>
            <person name="Mah S.A."/>
            <person name="Swanson W.J."/>
            <person name="Moy G.W."/>
            <person name="Vacquier V.D."/>
        </authorList>
    </citation>
    <scope>NUCLEOTIDE SEQUENCE [LARGE SCALE GENOMIC DNA]</scope>
    <source>
        <strain evidence="1 2">DSM 7027</strain>
    </source>
</reference>
<name>A0A1N6X7W0_9GAMM</name>